<dbReference type="InterPro" id="IPR042100">
    <property type="entry name" value="Bug_dom1"/>
</dbReference>
<comment type="similarity">
    <text evidence="1">Belongs to the UPF0065 (bug) family.</text>
</comment>
<keyword evidence="3" id="KW-0675">Receptor</keyword>
<feature type="signal peptide" evidence="2">
    <location>
        <begin position="1"/>
        <end position="29"/>
    </location>
</feature>
<organism evidence="3 4">
    <name type="scientific">Paracandidimonas soli</name>
    <dbReference type="NCBI Taxonomy" id="1917182"/>
    <lineage>
        <taxon>Bacteria</taxon>
        <taxon>Pseudomonadati</taxon>
        <taxon>Pseudomonadota</taxon>
        <taxon>Betaproteobacteria</taxon>
        <taxon>Burkholderiales</taxon>
        <taxon>Alcaligenaceae</taxon>
        <taxon>Paracandidimonas</taxon>
    </lineage>
</organism>
<dbReference type="OrthoDB" id="8898703at2"/>
<dbReference type="Gene3D" id="3.40.190.150">
    <property type="entry name" value="Bordetella uptake gene, domain 1"/>
    <property type="match status" value="1"/>
</dbReference>
<dbReference type="PANTHER" id="PTHR42928">
    <property type="entry name" value="TRICARBOXYLATE-BINDING PROTEIN"/>
    <property type="match status" value="1"/>
</dbReference>
<dbReference type="Gene3D" id="3.40.190.10">
    <property type="entry name" value="Periplasmic binding protein-like II"/>
    <property type="match status" value="1"/>
</dbReference>
<dbReference type="Proteomes" id="UP000294692">
    <property type="component" value="Unassembled WGS sequence"/>
</dbReference>
<keyword evidence="4" id="KW-1185">Reference proteome</keyword>
<accession>A0A4R3UXZ6</accession>
<evidence type="ECO:0000256" key="2">
    <source>
        <dbReference type="SAM" id="SignalP"/>
    </source>
</evidence>
<dbReference type="PANTHER" id="PTHR42928:SF5">
    <property type="entry name" value="BLR1237 PROTEIN"/>
    <property type="match status" value="1"/>
</dbReference>
<dbReference type="PIRSF" id="PIRSF017082">
    <property type="entry name" value="YflP"/>
    <property type="match status" value="1"/>
</dbReference>
<reference evidence="3 4" key="1">
    <citation type="submission" date="2019-03" db="EMBL/GenBank/DDBJ databases">
        <title>Genomic Encyclopedia of Type Strains, Phase IV (KMG-IV): sequencing the most valuable type-strain genomes for metagenomic binning, comparative biology and taxonomic classification.</title>
        <authorList>
            <person name="Goeker M."/>
        </authorList>
    </citation>
    <scope>NUCLEOTIDE SEQUENCE [LARGE SCALE GENOMIC DNA]</scope>
    <source>
        <strain evidence="3 4">DSM 100048</strain>
    </source>
</reference>
<dbReference type="Pfam" id="PF03401">
    <property type="entry name" value="TctC"/>
    <property type="match status" value="1"/>
</dbReference>
<dbReference type="RefSeq" id="WP_132477543.1">
    <property type="nucleotide sequence ID" value="NZ_JBHRVM010000001.1"/>
</dbReference>
<comment type="caution">
    <text evidence="3">The sequence shown here is derived from an EMBL/GenBank/DDBJ whole genome shotgun (WGS) entry which is preliminary data.</text>
</comment>
<protein>
    <submittedName>
        <fullName evidence="3">Tripartite-type tricarboxylate transporter receptor subunit TctC</fullName>
    </submittedName>
</protein>
<dbReference type="EMBL" id="SMBX01000007">
    <property type="protein sequence ID" value="TCU96062.1"/>
    <property type="molecule type" value="Genomic_DNA"/>
</dbReference>
<dbReference type="SUPFAM" id="SSF53850">
    <property type="entry name" value="Periplasmic binding protein-like II"/>
    <property type="match status" value="1"/>
</dbReference>
<dbReference type="InterPro" id="IPR006311">
    <property type="entry name" value="TAT_signal"/>
</dbReference>
<dbReference type="CDD" id="cd13578">
    <property type="entry name" value="PBP2_Bug27"/>
    <property type="match status" value="1"/>
</dbReference>
<gene>
    <name evidence="3" type="ORF">EV686_107120</name>
</gene>
<evidence type="ECO:0000313" key="3">
    <source>
        <dbReference type="EMBL" id="TCU96062.1"/>
    </source>
</evidence>
<name>A0A4R3UXZ6_9BURK</name>
<sequence>MKKISRRSLLTHMSAVAGLLLGMPGAAAAASDLEKWQKDTRPVRIVVAFSPGGYTDVIGRILAVQLSGELKRNFIVENKPGANGVIGTVSVAQSAPDGNTLLVAAPGHVTNALIVPDVAYDPGRDFAPIAKVAALPNVLLVPPQSPYQSLQDILNAAKAKPGEVDYASGGVGSSNHLAMELLAHMAGVKMRHIPYKGSSLAETDVAGGHVQMMFSGAGSAVTQVKGGKLRALAVTAKDRIQSLPDVPTVDEAGVKGYVFDSWLGFFAPAKTPDAVVQALNAAVNKVMQSSEVVQRLDSLGVNTYEPNSVADFAGFLEEETKQQRTLVESFGDIKQ</sequence>
<keyword evidence="2" id="KW-0732">Signal</keyword>
<dbReference type="InterPro" id="IPR005064">
    <property type="entry name" value="BUG"/>
</dbReference>
<dbReference type="AlphaFoldDB" id="A0A4R3UXZ6"/>
<evidence type="ECO:0000313" key="4">
    <source>
        <dbReference type="Proteomes" id="UP000294692"/>
    </source>
</evidence>
<evidence type="ECO:0000256" key="1">
    <source>
        <dbReference type="ARBA" id="ARBA00006987"/>
    </source>
</evidence>
<proteinExistence type="inferred from homology"/>
<feature type="chain" id="PRO_5021012756" evidence="2">
    <location>
        <begin position="30"/>
        <end position="335"/>
    </location>
</feature>
<dbReference type="PROSITE" id="PS51318">
    <property type="entry name" value="TAT"/>
    <property type="match status" value="1"/>
</dbReference>